<organism evidence="3 4">
    <name type="scientific">Branchiostoma lanceolatum</name>
    <name type="common">Common lancelet</name>
    <name type="synonym">Amphioxus lanceolatum</name>
    <dbReference type="NCBI Taxonomy" id="7740"/>
    <lineage>
        <taxon>Eukaryota</taxon>
        <taxon>Metazoa</taxon>
        <taxon>Chordata</taxon>
        <taxon>Cephalochordata</taxon>
        <taxon>Leptocardii</taxon>
        <taxon>Amphioxiformes</taxon>
        <taxon>Branchiostomatidae</taxon>
        <taxon>Branchiostoma</taxon>
    </lineage>
</organism>
<feature type="region of interest" description="Disordered" evidence="1">
    <location>
        <begin position="263"/>
        <end position="291"/>
    </location>
</feature>
<feature type="region of interest" description="Disordered" evidence="1">
    <location>
        <begin position="61"/>
        <end position="94"/>
    </location>
</feature>
<dbReference type="OrthoDB" id="10046006at2759"/>
<dbReference type="Proteomes" id="UP000838412">
    <property type="component" value="Chromosome 19"/>
</dbReference>
<evidence type="ECO:0000313" key="3">
    <source>
        <dbReference type="EMBL" id="CAH1251881.1"/>
    </source>
</evidence>
<evidence type="ECO:0000256" key="2">
    <source>
        <dbReference type="SAM" id="SignalP"/>
    </source>
</evidence>
<proteinExistence type="predicted"/>
<dbReference type="EMBL" id="OV696704">
    <property type="protein sequence ID" value="CAH1251881.1"/>
    <property type="molecule type" value="Genomic_DNA"/>
</dbReference>
<gene>
    <name evidence="3" type="primary">Hypp9178</name>
    <name evidence="3" type="ORF">BLAG_LOCUS12122</name>
</gene>
<evidence type="ECO:0000256" key="1">
    <source>
        <dbReference type="SAM" id="MobiDB-lite"/>
    </source>
</evidence>
<feature type="chain" id="PRO_5035455735" evidence="2">
    <location>
        <begin position="21"/>
        <end position="304"/>
    </location>
</feature>
<dbReference type="AlphaFoldDB" id="A0A8K0EI58"/>
<name>A0A8K0EI58_BRALA</name>
<feature type="signal peptide" evidence="2">
    <location>
        <begin position="1"/>
        <end position="20"/>
    </location>
</feature>
<feature type="compositionally biased region" description="Basic and acidic residues" evidence="1">
    <location>
        <begin position="263"/>
        <end position="286"/>
    </location>
</feature>
<protein>
    <submittedName>
        <fullName evidence="3">Hypp9178 protein</fullName>
    </submittedName>
</protein>
<accession>A0A8K0EI58</accession>
<keyword evidence="2" id="KW-0732">Signal</keyword>
<evidence type="ECO:0000313" key="4">
    <source>
        <dbReference type="Proteomes" id="UP000838412"/>
    </source>
</evidence>
<reference evidence="3" key="1">
    <citation type="submission" date="2022-01" db="EMBL/GenBank/DDBJ databases">
        <authorList>
            <person name="Braso-Vives M."/>
        </authorList>
    </citation>
    <scope>NUCLEOTIDE SEQUENCE</scope>
</reference>
<keyword evidence="4" id="KW-1185">Reference proteome</keyword>
<sequence length="304" mass="34278">MAGFVYNVVCAGLLVGVVYGAAVPTKPKYNNEKPLSSAQKVELLKEQLEELQKNLYKLSDTFSAEQEEESAPETLPTQLPEKKPTTKPQPDPAAELEVKNFVDSVATSLDKPREQERVSGNELTQEDVDFLQELKSFFKKKATQMVQETKEETDDPDLTALANILSSNTRTVVDTLPKETEYFREGGKFMDRPYTVDELGDPNDVSKKNVKLSETKATTKVQSSEQEPHKKIEEAIAERLQADLREAGREGMTLEALLKQMTEDTERLNEESRRQALELQGKREPRAQTGEESLIRLVENKLVM</sequence>